<accession>A0ABZ2N2A1</accession>
<protein>
    <recommendedName>
        <fullName evidence="3">VCBS repeat-containing protein</fullName>
    </recommendedName>
</protein>
<gene>
    <name evidence="1" type="ORF">WDJ61_10305</name>
</gene>
<keyword evidence="2" id="KW-1185">Reference proteome</keyword>
<evidence type="ECO:0008006" key="3">
    <source>
        <dbReference type="Google" id="ProtNLM"/>
    </source>
</evidence>
<dbReference type="InterPro" id="IPR028994">
    <property type="entry name" value="Integrin_alpha_N"/>
</dbReference>
<evidence type="ECO:0000313" key="1">
    <source>
        <dbReference type="EMBL" id="WXB91667.1"/>
    </source>
</evidence>
<reference evidence="1 2" key="1">
    <citation type="submission" date="2024-02" db="EMBL/GenBank/DDBJ databases">
        <title>Seven novel Bacillus-like species.</title>
        <authorList>
            <person name="Liu G."/>
        </authorList>
    </citation>
    <scope>NUCLEOTIDE SEQUENCE [LARGE SCALE GENOMIC DNA]</scope>
    <source>
        <strain evidence="1 2">FJAT-52991</strain>
    </source>
</reference>
<dbReference type="Gene3D" id="2.130.10.130">
    <property type="entry name" value="Integrin alpha, N-terminal"/>
    <property type="match status" value="1"/>
</dbReference>
<evidence type="ECO:0000313" key="2">
    <source>
        <dbReference type="Proteomes" id="UP001387364"/>
    </source>
</evidence>
<name>A0ABZ2N2A1_9BACI</name>
<proteinExistence type="predicted"/>
<dbReference type="EMBL" id="CP147404">
    <property type="protein sequence ID" value="WXB91667.1"/>
    <property type="molecule type" value="Genomic_DNA"/>
</dbReference>
<sequence length="295" mass="33941">MNKQVQSFLPQNARIVEVQPNQPAIVEVDVDGDQEKEWLVAYQEQGEEYLLVIKQQQPFYFRKRGEQYEWFDRARRVLDVKRGDVTGDGRVDTVYLIGTKQEDSPYVQHITLVVQYHNQSVETIPLKEGSGYGPTIFLGDFTGDRVDDVLIVIDSGGSGGIIYAYVYSFRQGKMEAIFDSDVFNNSHQYEVNYQNQYVVEVESSYSKKRYTLSLKDKEPEYLAAIYHSDGTLKKPIQGFVSPLAGIYPTDFDRDGTYELVTFQNIAGQYNADRLGYINNVLGWNRQIFVPLRQIM</sequence>
<dbReference type="Proteomes" id="UP001387364">
    <property type="component" value="Chromosome"/>
</dbReference>
<dbReference type="SUPFAM" id="SSF69318">
    <property type="entry name" value="Integrin alpha N-terminal domain"/>
    <property type="match status" value="1"/>
</dbReference>
<organism evidence="1 2">
    <name type="scientific">Bacillus kandeliae</name>
    <dbReference type="NCBI Taxonomy" id="3129297"/>
    <lineage>
        <taxon>Bacteria</taxon>
        <taxon>Bacillati</taxon>
        <taxon>Bacillota</taxon>
        <taxon>Bacilli</taxon>
        <taxon>Bacillales</taxon>
        <taxon>Bacillaceae</taxon>
        <taxon>Bacillus</taxon>
    </lineage>
</organism>
<dbReference type="RefSeq" id="WP_338749380.1">
    <property type="nucleotide sequence ID" value="NZ_CP147404.1"/>
</dbReference>